<keyword evidence="5 11" id="KW-0804">Transcription</keyword>
<sequence>MPYMMFDEGEYYYSPTEVFSSCLSSFSSSSHSSNKKNKMLNKRRFSDEQVRSLESIFENETKLEPKKKVQVAKELGLQPRQVAIWFQNKRARYKSKQLERDYNLLRANYNALASQFENLKKEKHSLFLQLKKLKEEMGGNEQEETQSLKGDEEEATKLEEQDKSDHMKDNQKITSEEWEAKPAMSMEGSEYGASMLSSSDEGSSENYANDNYFGMERGPTENMDQMLTTIMEPPTEEGNCWDDYPPPPEPETLFDKQAVDGCGHWWDFWS</sequence>
<comment type="subcellular location">
    <subcellularLocation>
        <location evidence="1 9 10">Nucleus</location>
    </subcellularLocation>
</comment>
<dbReference type="Proteomes" id="UP001153076">
    <property type="component" value="Unassembled WGS sequence"/>
</dbReference>
<feature type="compositionally biased region" description="Basic and acidic residues" evidence="12">
    <location>
        <begin position="155"/>
        <end position="176"/>
    </location>
</feature>
<reference evidence="14" key="1">
    <citation type="submission" date="2022-04" db="EMBL/GenBank/DDBJ databases">
        <title>Carnegiea gigantea Genome sequencing and assembly v2.</title>
        <authorList>
            <person name="Copetti D."/>
            <person name="Sanderson M.J."/>
            <person name="Burquez A."/>
            <person name="Wojciechowski M.F."/>
        </authorList>
    </citation>
    <scope>NUCLEOTIDE SEQUENCE</scope>
    <source>
        <strain evidence="14">SGP5-SGP5p</strain>
        <tissue evidence="14">Aerial part</tissue>
    </source>
</reference>
<evidence type="ECO:0000256" key="9">
    <source>
        <dbReference type="PROSITE-ProRule" id="PRU00108"/>
    </source>
</evidence>
<dbReference type="InterPro" id="IPR001356">
    <property type="entry name" value="HD"/>
</dbReference>
<dbReference type="PANTHER" id="PTHR24326">
    <property type="entry name" value="HOMEOBOX-LEUCINE ZIPPER PROTEIN"/>
    <property type="match status" value="1"/>
</dbReference>
<evidence type="ECO:0000256" key="4">
    <source>
        <dbReference type="ARBA" id="ARBA00023155"/>
    </source>
</evidence>
<keyword evidence="6 9" id="KW-0539">Nucleus</keyword>
<dbReference type="PROSITE" id="PS50071">
    <property type="entry name" value="HOMEOBOX_2"/>
    <property type="match status" value="1"/>
</dbReference>
<keyword evidence="2 11" id="KW-0805">Transcription regulation</keyword>
<evidence type="ECO:0000256" key="7">
    <source>
        <dbReference type="ARBA" id="ARBA00025748"/>
    </source>
</evidence>
<dbReference type="SMART" id="SM00389">
    <property type="entry name" value="HOX"/>
    <property type="match status" value="1"/>
</dbReference>
<evidence type="ECO:0000256" key="8">
    <source>
        <dbReference type="ARBA" id="ARBA00058361"/>
    </source>
</evidence>
<dbReference type="GO" id="GO:0000976">
    <property type="term" value="F:transcription cis-regulatory region binding"/>
    <property type="evidence" value="ECO:0007669"/>
    <property type="project" value="UniProtKB-ARBA"/>
</dbReference>
<dbReference type="InterPro" id="IPR017970">
    <property type="entry name" value="Homeobox_CS"/>
</dbReference>
<dbReference type="CDD" id="cd00086">
    <property type="entry name" value="homeodomain"/>
    <property type="match status" value="1"/>
</dbReference>
<organism evidence="14 15">
    <name type="scientific">Carnegiea gigantea</name>
    <dbReference type="NCBI Taxonomy" id="171969"/>
    <lineage>
        <taxon>Eukaryota</taxon>
        <taxon>Viridiplantae</taxon>
        <taxon>Streptophyta</taxon>
        <taxon>Embryophyta</taxon>
        <taxon>Tracheophyta</taxon>
        <taxon>Spermatophyta</taxon>
        <taxon>Magnoliopsida</taxon>
        <taxon>eudicotyledons</taxon>
        <taxon>Gunneridae</taxon>
        <taxon>Pentapetalae</taxon>
        <taxon>Caryophyllales</taxon>
        <taxon>Cactineae</taxon>
        <taxon>Cactaceae</taxon>
        <taxon>Cactoideae</taxon>
        <taxon>Echinocereeae</taxon>
        <taxon>Carnegiea</taxon>
    </lineage>
</organism>
<dbReference type="InterPro" id="IPR045224">
    <property type="entry name" value="HDZip_class_I_plant"/>
</dbReference>
<evidence type="ECO:0000313" key="15">
    <source>
        <dbReference type="Proteomes" id="UP001153076"/>
    </source>
</evidence>
<keyword evidence="15" id="KW-1185">Reference proteome</keyword>
<dbReference type="SUPFAM" id="SSF46689">
    <property type="entry name" value="Homeodomain-like"/>
    <property type="match status" value="1"/>
</dbReference>
<evidence type="ECO:0000256" key="3">
    <source>
        <dbReference type="ARBA" id="ARBA00023125"/>
    </source>
</evidence>
<comment type="function">
    <text evidence="8">Probable transcription activator that may act as growth regulators in response to water deficit.</text>
</comment>
<evidence type="ECO:0000256" key="6">
    <source>
        <dbReference type="ARBA" id="ARBA00023242"/>
    </source>
</evidence>
<dbReference type="GO" id="GO:0000981">
    <property type="term" value="F:DNA-binding transcription factor activity, RNA polymerase II-specific"/>
    <property type="evidence" value="ECO:0007669"/>
    <property type="project" value="UniProtKB-UniRule"/>
</dbReference>
<evidence type="ECO:0000256" key="1">
    <source>
        <dbReference type="ARBA" id="ARBA00004123"/>
    </source>
</evidence>
<dbReference type="PROSITE" id="PS00027">
    <property type="entry name" value="HOMEOBOX_1"/>
    <property type="match status" value="1"/>
</dbReference>
<evidence type="ECO:0000256" key="12">
    <source>
        <dbReference type="SAM" id="MobiDB-lite"/>
    </source>
</evidence>
<evidence type="ECO:0000259" key="13">
    <source>
        <dbReference type="PROSITE" id="PS50071"/>
    </source>
</evidence>
<dbReference type="Pfam" id="PF00046">
    <property type="entry name" value="Homeodomain"/>
    <property type="match status" value="1"/>
</dbReference>
<dbReference type="GO" id="GO:0005634">
    <property type="term" value="C:nucleus"/>
    <property type="evidence" value="ECO:0007669"/>
    <property type="project" value="UniProtKB-SubCell"/>
</dbReference>
<dbReference type="PRINTS" id="PR00031">
    <property type="entry name" value="HTHREPRESSR"/>
</dbReference>
<dbReference type="GO" id="GO:0009414">
    <property type="term" value="P:response to water deprivation"/>
    <property type="evidence" value="ECO:0007669"/>
    <property type="project" value="UniProtKB-ARBA"/>
</dbReference>
<protein>
    <recommendedName>
        <fullName evidence="11">Homeobox-leucine zipper protein</fullName>
    </recommendedName>
    <alternativeName>
        <fullName evidence="11">HD-ZIP protein</fullName>
    </alternativeName>
    <alternativeName>
        <fullName evidence="11">Homeodomain transcription factor</fullName>
    </alternativeName>
</protein>
<evidence type="ECO:0000256" key="10">
    <source>
        <dbReference type="RuleBase" id="RU000682"/>
    </source>
</evidence>
<name>A0A9Q1QDN3_9CARY</name>
<dbReference type="FunFam" id="1.10.10.60:FF:000293">
    <property type="entry name" value="Homeobox-leucine zipper protein ATHB-7"/>
    <property type="match status" value="1"/>
</dbReference>
<dbReference type="InterPro" id="IPR000047">
    <property type="entry name" value="HTH_motif"/>
</dbReference>
<evidence type="ECO:0000256" key="5">
    <source>
        <dbReference type="ARBA" id="ARBA00023163"/>
    </source>
</evidence>
<dbReference type="InterPro" id="IPR009057">
    <property type="entry name" value="Homeodomain-like_sf"/>
</dbReference>
<feature type="domain" description="Homeobox" evidence="13">
    <location>
        <begin position="36"/>
        <end position="96"/>
    </location>
</feature>
<keyword evidence="3 9" id="KW-0238">DNA-binding</keyword>
<proteinExistence type="inferred from homology"/>
<feature type="DNA-binding region" description="Homeobox" evidence="9">
    <location>
        <begin position="38"/>
        <end position="97"/>
    </location>
</feature>
<dbReference type="OrthoDB" id="6159439at2759"/>
<evidence type="ECO:0000256" key="2">
    <source>
        <dbReference type="ARBA" id="ARBA00023015"/>
    </source>
</evidence>
<gene>
    <name evidence="14" type="ORF">Cgig2_017315</name>
</gene>
<comment type="similarity">
    <text evidence="7 11">Belongs to the HD-ZIP homeobox family. Class I subfamily.</text>
</comment>
<feature type="region of interest" description="Disordered" evidence="12">
    <location>
        <begin position="233"/>
        <end position="253"/>
    </location>
</feature>
<dbReference type="Gene3D" id="1.10.10.60">
    <property type="entry name" value="Homeodomain-like"/>
    <property type="match status" value="1"/>
</dbReference>
<comment type="caution">
    <text evidence="14">The sequence shown here is derived from an EMBL/GenBank/DDBJ whole genome shotgun (WGS) entry which is preliminary data.</text>
</comment>
<dbReference type="PANTHER" id="PTHR24326:SF122">
    <property type="entry name" value="HOMEOBOX-LEUCINE ZIPPER PROTEIN HOX6"/>
    <property type="match status" value="1"/>
</dbReference>
<dbReference type="InterPro" id="IPR003106">
    <property type="entry name" value="Leu_zip_homeo"/>
</dbReference>
<keyword evidence="4 9" id="KW-0371">Homeobox</keyword>
<feature type="region of interest" description="Disordered" evidence="12">
    <location>
        <begin position="137"/>
        <end position="176"/>
    </location>
</feature>
<comment type="function">
    <text evidence="11">Transcription factor.</text>
</comment>
<dbReference type="EMBL" id="JAKOGI010000323">
    <property type="protein sequence ID" value="KAJ8436890.1"/>
    <property type="molecule type" value="Genomic_DNA"/>
</dbReference>
<evidence type="ECO:0000256" key="11">
    <source>
        <dbReference type="RuleBase" id="RU369038"/>
    </source>
</evidence>
<feature type="region of interest" description="Disordered" evidence="12">
    <location>
        <begin position="193"/>
        <end position="220"/>
    </location>
</feature>
<dbReference type="Pfam" id="PF02183">
    <property type="entry name" value="HALZ"/>
    <property type="match status" value="1"/>
</dbReference>
<dbReference type="GO" id="GO:0045893">
    <property type="term" value="P:positive regulation of DNA-templated transcription"/>
    <property type="evidence" value="ECO:0007669"/>
    <property type="project" value="TreeGrafter"/>
</dbReference>
<evidence type="ECO:0000313" key="14">
    <source>
        <dbReference type="EMBL" id="KAJ8436890.1"/>
    </source>
</evidence>
<dbReference type="AlphaFoldDB" id="A0A9Q1QDN3"/>
<accession>A0A9Q1QDN3</accession>
<dbReference type="GO" id="GO:0009737">
    <property type="term" value="P:response to abscisic acid"/>
    <property type="evidence" value="ECO:0007669"/>
    <property type="project" value="UniProtKB-ARBA"/>
</dbReference>